<dbReference type="RefSeq" id="WP_226789460.1">
    <property type="nucleotide sequence ID" value="NZ_AYZB01000066.1"/>
</dbReference>
<dbReference type="SUPFAM" id="SSF141530">
    <property type="entry name" value="PTSIIA/GutA-like"/>
    <property type="match status" value="1"/>
</dbReference>
<comment type="caution">
    <text evidence="1">The sequence shown here is derived from an EMBL/GenBank/DDBJ whole genome shotgun (WGS) entry which is preliminary data.</text>
</comment>
<dbReference type="PANTHER" id="PTHR40398">
    <property type="entry name" value="PTS SYSTEM GLUCITOL/SORBITOL-SPECIFIC EIIA COMPONENT"/>
    <property type="match status" value="1"/>
</dbReference>
<evidence type="ECO:0000313" key="2">
    <source>
        <dbReference type="Proteomes" id="UP000050823"/>
    </source>
</evidence>
<dbReference type="AlphaFoldDB" id="A0AA89I061"/>
<dbReference type="GO" id="GO:0009401">
    <property type="term" value="P:phosphoenolpyruvate-dependent sugar phosphotransferase system"/>
    <property type="evidence" value="ECO:0007669"/>
    <property type="project" value="InterPro"/>
</dbReference>
<dbReference type="GO" id="GO:0005737">
    <property type="term" value="C:cytoplasm"/>
    <property type="evidence" value="ECO:0007669"/>
    <property type="project" value="InterPro"/>
</dbReference>
<gene>
    <name evidence="1" type="ORF">FC90_GL000006</name>
</gene>
<dbReference type="PANTHER" id="PTHR40398:SF1">
    <property type="entry name" value="PTS SYSTEM GLUCITOL_SORBITOL-SPECIFIC EIIA COMPONENT"/>
    <property type="match status" value="1"/>
</dbReference>
<accession>A0AA89I061</accession>
<dbReference type="InterPro" id="IPR004716">
    <property type="entry name" value="PTS_IIA_glucitol/sorbitol-sp"/>
</dbReference>
<proteinExistence type="predicted"/>
<name>A0AA89I061_9LACO</name>
<dbReference type="Gene3D" id="2.40.33.40">
    <property type="entry name" value="Phosphotransferase system, glucitol/sorbitol-specific IIA component"/>
    <property type="match status" value="1"/>
</dbReference>
<sequence>MMETQAEVIAIGNAAIDNHSPIVILFDEQATPALQNVALIQRFTDEQAKARLTLSMTSQVMIDHQPYAITFIGALVNTNLNSIGHVALIFGPVPQTDQLQSGLYLVPAGVNIPAMPVFKVGTQIQYQEIRLKIGELM</sequence>
<evidence type="ECO:0000313" key="1">
    <source>
        <dbReference type="EMBL" id="KRM20645.1"/>
    </source>
</evidence>
<dbReference type="InterPro" id="IPR036665">
    <property type="entry name" value="PTS_IIA_glucitol/sorbitol_sf"/>
</dbReference>
<protein>
    <submittedName>
        <fullName evidence="1">PTS system, IIA component</fullName>
    </submittedName>
</protein>
<dbReference type="Proteomes" id="UP000050823">
    <property type="component" value="Unassembled WGS sequence"/>
</dbReference>
<dbReference type="EMBL" id="AYZB01000066">
    <property type="protein sequence ID" value="KRM20645.1"/>
    <property type="molecule type" value="Genomic_DNA"/>
</dbReference>
<dbReference type="GO" id="GO:0016301">
    <property type="term" value="F:kinase activity"/>
    <property type="evidence" value="ECO:0007669"/>
    <property type="project" value="TreeGrafter"/>
</dbReference>
<organism evidence="1 2">
    <name type="scientific">Latilactobacillus graminis DSM 20719</name>
    <dbReference type="NCBI Taxonomy" id="1423752"/>
    <lineage>
        <taxon>Bacteria</taxon>
        <taxon>Bacillati</taxon>
        <taxon>Bacillota</taxon>
        <taxon>Bacilli</taxon>
        <taxon>Lactobacillales</taxon>
        <taxon>Lactobacillaceae</taxon>
        <taxon>Latilactobacillus</taxon>
    </lineage>
</organism>
<reference evidence="1 2" key="1">
    <citation type="journal article" date="2015" name="Genome Announc.">
        <title>Expanding the biotechnology potential of lactobacilli through comparative genomics of 213 strains and associated genera.</title>
        <authorList>
            <person name="Sun Z."/>
            <person name="Harris H.M."/>
            <person name="McCann A."/>
            <person name="Guo C."/>
            <person name="Argimon S."/>
            <person name="Zhang W."/>
            <person name="Yang X."/>
            <person name="Jeffery I.B."/>
            <person name="Cooney J.C."/>
            <person name="Kagawa T.F."/>
            <person name="Liu W."/>
            <person name="Song Y."/>
            <person name="Salvetti E."/>
            <person name="Wrobel A."/>
            <person name="Rasinkangas P."/>
            <person name="Parkhill J."/>
            <person name="Rea M.C."/>
            <person name="O'Sullivan O."/>
            <person name="Ritari J."/>
            <person name="Douillard F.P."/>
            <person name="Paul Ross R."/>
            <person name="Yang R."/>
            <person name="Briner A.E."/>
            <person name="Felis G.E."/>
            <person name="de Vos W.M."/>
            <person name="Barrangou R."/>
            <person name="Klaenhammer T.R."/>
            <person name="Caufield P.W."/>
            <person name="Cui Y."/>
            <person name="Zhang H."/>
            <person name="O'Toole P.W."/>
        </authorList>
    </citation>
    <scope>NUCLEOTIDE SEQUENCE [LARGE SCALE GENOMIC DNA]</scope>
    <source>
        <strain evidence="1 2">DSM 20719</strain>
    </source>
</reference>
<dbReference type="GO" id="GO:0008982">
    <property type="term" value="F:protein-N(PI)-phosphohistidine-sugar phosphotransferase activity"/>
    <property type="evidence" value="ECO:0007669"/>
    <property type="project" value="InterPro"/>
</dbReference>
<dbReference type="Pfam" id="PF03829">
    <property type="entry name" value="PTSIIA_gutA"/>
    <property type="match status" value="1"/>
</dbReference>